<evidence type="ECO:0000256" key="9">
    <source>
        <dbReference type="ARBA" id="ARBA00023242"/>
    </source>
</evidence>
<dbReference type="InterPro" id="IPR036187">
    <property type="entry name" value="DNA_mismatch_repair_MutS_sf"/>
</dbReference>
<reference evidence="14 15" key="1">
    <citation type="journal article" date="2012" name="Nature">
        <title>Repeated polyploidization of Gossypium genomes and the evolution of spinnable cotton fibres.</title>
        <authorList>
            <person name="Paterson A.H."/>
            <person name="Wendel J.F."/>
            <person name="Gundlach H."/>
            <person name="Guo H."/>
            <person name="Jenkins J."/>
            <person name="Jin D."/>
            <person name="Llewellyn D."/>
            <person name="Showmaker K.C."/>
            <person name="Shu S."/>
            <person name="Udall J."/>
            <person name="Yoo M.J."/>
            <person name="Byers R."/>
            <person name="Chen W."/>
            <person name="Doron-Faigenboim A."/>
            <person name="Duke M.V."/>
            <person name="Gong L."/>
            <person name="Grimwood J."/>
            <person name="Grover C."/>
            <person name="Grupp K."/>
            <person name="Hu G."/>
            <person name="Lee T.H."/>
            <person name="Li J."/>
            <person name="Lin L."/>
            <person name="Liu T."/>
            <person name="Marler B.S."/>
            <person name="Page J.T."/>
            <person name="Roberts A.W."/>
            <person name="Romanel E."/>
            <person name="Sanders W.S."/>
            <person name="Szadkowski E."/>
            <person name="Tan X."/>
            <person name="Tang H."/>
            <person name="Xu C."/>
            <person name="Wang J."/>
            <person name="Wang Z."/>
            <person name="Zhang D."/>
            <person name="Zhang L."/>
            <person name="Ashrafi H."/>
            <person name="Bedon F."/>
            <person name="Bowers J.E."/>
            <person name="Brubaker C.L."/>
            <person name="Chee P.W."/>
            <person name="Das S."/>
            <person name="Gingle A.R."/>
            <person name="Haigler C.H."/>
            <person name="Harker D."/>
            <person name="Hoffmann L.V."/>
            <person name="Hovav R."/>
            <person name="Jones D.C."/>
            <person name="Lemke C."/>
            <person name="Mansoor S."/>
            <person name="ur Rahman M."/>
            <person name="Rainville L.N."/>
            <person name="Rambani A."/>
            <person name="Reddy U.K."/>
            <person name="Rong J.K."/>
            <person name="Saranga Y."/>
            <person name="Scheffler B.E."/>
            <person name="Scheffler J.A."/>
            <person name="Stelly D.M."/>
            <person name="Triplett B.A."/>
            <person name="Van Deynze A."/>
            <person name="Vaslin M.F."/>
            <person name="Waghmare V.N."/>
            <person name="Walford S.A."/>
            <person name="Wright R.J."/>
            <person name="Zaki E.A."/>
            <person name="Zhang T."/>
            <person name="Dennis E.S."/>
            <person name="Mayer K.F."/>
            <person name="Peterson D.G."/>
            <person name="Rokhsar D.S."/>
            <person name="Wang X."/>
            <person name="Schmutz J."/>
        </authorList>
    </citation>
    <scope>NUCLEOTIDE SEQUENCE [LARGE SCALE GENOMIC DNA]</scope>
</reference>
<dbReference type="Gene3D" id="1.10.1420.10">
    <property type="match status" value="2"/>
</dbReference>
<dbReference type="InterPro" id="IPR045076">
    <property type="entry name" value="MutS"/>
</dbReference>
<evidence type="ECO:0000256" key="3">
    <source>
        <dbReference type="ARBA" id="ARBA00022151"/>
    </source>
</evidence>
<dbReference type="SMART" id="SM00534">
    <property type="entry name" value="MUTSac"/>
    <property type="match status" value="1"/>
</dbReference>
<dbReference type="FunFam" id="3.40.50.300:FF:002130">
    <property type="entry name" value="DNA mismatch repair protein MSH3"/>
    <property type="match status" value="1"/>
</dbReference>
<sequence length="1030" mass="112718">MGKQKQQVISRFFASKPKIPAASTPPPSNPSSHSSPPPKPVISSPNVKTTVSFSPSKRKLLSSHLASTPKRLKPTLSPHTQNPVPPQSNPSLHQKFLQKLLEPPSPPLLESSIEPSESDHKKYTPLEQQVVDLKNKYRDVLLMVEVGYRFRFFGKDAEIAAKVLGIYAHVDRNFLTASVPTFRLNVYVRRLVSAGYKVGVVKQTETAAIKAHGSNRVGPFGRGLSALYTKATLEAAEDVGGKEEGCGAESNYLVSVVEKVLDVSGSVSNFGGANVRIGIVGVEISTGDVVYGEFDDGVMRSGLEAVVLSLAPAELLLGQPLSKQTEKLLMAYAGPASNVRLEHASCDCFKDGGALEDVMSLYEKMVEDNLADNVNQLAEATEQRNSIQGVLNMPDLALQALALTIRHLKQFGFERILCCGASFRSLSSRVEMNLSANTLQQLEILRNNSDGSETGSLLGVMNHTLTTYGSRLLRHWVTHPLCDRNMITARLDAVSEIALSMGSYKGSQSIVEIEGGDSDATIMQPELSCLLSSVLTFLGRSPDIQRGITRIFHRTATPSEFTAVIQAILSAGKQLKRLHINEEYEDYGCNKIGVAIVQSALLRRLILTASSSKVLGNAVKLLSTLNKEAADKGDFTDLIIISKDQFPEVARARKALQLAKEKLDNLIGLYRKQFRNHKLEFTCVSGTTHLVENYVRPIFMEDNRPVQIQIHAGRHPVLETILQDNFVPNDTILHADREYCQIVTGPNMGGKSCYIRQVALIAMMAQVGSFVPAESATLPVLDAIYSRMGASDSIQQGRSTFLEELSEASQILHSCTANSLVIIDELGRGTSTHDGVAIAYATLHYLLEQKKCMVLFVTHYPKIADIKAEFPGSVEAYHVSYLTSNNDEGTIDSKSDHEITYLYKLVPGVSARSFGFKVALLAQLPSSCINKAMIMATRLETIESSRARKKSGEKQLQETPSSDQELETQAIVLKSTASFRGERTEDSEEFVSAVRDLLSKLKSATTDDDCAKSLELFKEAQGIANELINR</sequence>
<feature type="region of interest" description="Disordered" evidence="12">
    <location>
        <begin position="1"/>
        <end position="91"/>
    </location>
</feature>
<evidence type="ECO:0000256" key="5">
    <source>
        <dbReference type="ARBA" id="ARBA00022763"/>
    </source>
</evidence>
<accession>A0A0D2Q353</accession>
<dbReference type="Pfam" id="PF05188">
    <property type="entry name" value="MutS_II"/>
    <property type="match status" value="1"/>
</dbReference>
<name>A0A0D2Q353_GOSRA</name>
<evidence type="ECO:0000256" key="1">
    <source>
        <dbReference type="ARBA" id="ARBA00004123"/>
    </source>
</evidence>
<dbReference type="AlphaFoldDB" id="A0A0D2Q353"/>
<dbReference type="Gene3D" id="3.40.50.300">
    <property type="entry name" value="P-loop containing nucleotide triphosphate hydrolases"/>
    <property type="match status" value="1"/>
</dbReference>
<evidence type="ECO:0000256" key="7">
    <source>
        <dbReference type="ARBA" id="ARBA00023125"/>
    </source>
</evidence>
<dbReference type="SMART" id="SM00533">
    <property type="entry name" value="MUTSd"/>
    <property type="match status" value="1"/>
</dbReference>
<dbReference type="FunFam" id="3.30.420.110:FF:000010">
    <property type="entry name" value="DNA mismatch repair protein"/>
    <property type="match status" value="1"/>
</dbReference>
<evidence type="ECO:0000256" key="8">
    <source>
        <dbReference type="ARBA" id="ARBA00023204"/>
    </source>
</evidence>
<dbReference type="InterPro" id="IPR016151">
    <property type="entry name" value="DNA_mismatch_repair_MutS_N"/>
</dbReference>
<keyword evidence="15" id="KW-1185">Reference proteome</keyword>
<dbReference type="Pfam" id="PF00488">
    <property type="entry name" value="MutS_V"/>
    <property type="match status" value="1"/>
</dbReference>
<dbReference type="PROSITE" id="PS00486">
    <property type="entry name" value="DNA_MISMATCH_REPAIR_2"/>
    <property type="match status" value="1"/>
</dbReference>
<evidence type="ECO:0000313" key="15">
    <source>
        <dbReference type="Proteomes" id="UP000032304"/>
    </source>
</evidence>
<dbReference type="Gene3D" id="3.30.420.110">
    <property type="entry name" value="MutS, connector domain"/>
    <property type="match status" value="1"/>
</dbReference>
<gene>
    <name evidence="14" type="ORF">B456_008G278000</name>
</gene>
<comment type="similarity">
    <text evidence="2">Belongs to the DNA mismatch repair MutS family. MSH3 subfamily.</text>
</comment>
<dbReference type="InterPro" id="IPR017261">
    <property type="entry name" value="DNA_mismatch_repair_MutS/MSH"/>
</dbReference>
<dbReference type="Pfam" id="PF05192">
    <property type="entry name" value="MutS_III"/>
    <property type="match status" value="1"/>
</dbReference>
<feature type="domain" description="DNA mismatch repair proteins mutS family" evidence="13">
    <location>
        <begin position="819"/>
        <end position="835"/>
    </location>
</feature>
<dbReference type="InterPro" id="IPR007860">
    <property type="entry name" value="DNA_mmatch_repair_MutS_con_dom"/>
</dbReference>
<evidence type="ECO:0000256" key="12">
    <source>
        <dbReference type="SAM" id="MobiDB-lite"/>
    </source>
</evidence>
<dbReference type="SUPFAM" id="SSF55271">
    <property type="entry name" value="DNA repair protein MutS, domain I"/>
    <property type="match status" value="1"/>
</dbReference>
<dbReference type="Gramene" id="KJB52802">
    <property type="protein sequence ID" value="KJB52802"/>
    <property type="gene ID" value="B456_008G278000"/>
</dbReference>
<dbReference type="PANTHER" id="PTHR11361">
    <property type="entry name" value="DNA MISMATCH REPAIR PROTEIN MUTS FAMILY MEMBER"/>
    <property type="match status" value="1"/>
</dbReference>
<feature type="region of interest" description="Disordered" evidence="12">
    <location>
        <begin position="945"/>
        <end position="965"/>
    </location>
</feature>
<dbReference type="InterPro" id="IPR027417">
    <property type="entry name" value="P-loop_NTPase"/>
</dbReference>
<dbReference type="EMBL" id="CM001747">
    <property type="protein sequence ID" value="KJB52802.1"/>
    <property type="molecule type" value="Genomic_DNA"/>
</dbReference>
<dbReference type="SUPFAM" id="SSF52540">
    <property type="entry name" value="P-loop containing nucleoside triphosphate hydrolases"/>
    <property type="match status" value="1"/>
</dbReference>
<dbReference type="GO" id="GO:0140664">
    <property type="term" value="F:ATP-dependent DNA damage sensor activity"/>
    <property type="evidence" value="ECO:0007669"/>
    <property type="project" value="InterPro"/>
</dbReference>
<evidence type="ECO:0000256" key="6">
    <source>
        <dbReference type="ARBA" id="ARBA00022840"/>
    </source>
</evidence>
<dbReference type="GO" id="GO:0005634">
    <property type="term" value="C:nucleus"/>
    <property type="evidence" value="ECO:0007669"/>
    <property type="project" value="UniProtKB-SubCell"/>
</dbReference>
<evidence type="ECO:0000259" key="13">
    <source>
        <dbReference type="PROSITE" id="PS00486"/>
    </source>
</evidence>
<organism evidence="14 15">
    <name type="scientific">Gossypium raimondii</name>
    <name type="common">Peruvian cotton</name>
    <name type="synonym">Gossypium klotzschianum subsp. raimondii</name>
    <dbReference type="NCBI Taxonomy" id="29730"/>
    <lineage>
        <taxon>Eukaryota</taxon>
        <taxon>Viridiplantae</taxon>
        <taxon>Streptophyta</taxon>
        <taxon>Embryophyta</taxon>
        <taxon>Tracheophyta</taxon>
        <taxon>Spermatophyta</taxon>
        <taxon>Magnoliopsida</taxon>
        <taxon>eudicotyledons</taxon>
        <taxon>Gunneridae</taxon>
        <taxon>Pentapetalae</taxon>
        <taxon>rosids</taxon>
        <taxon>malvids</taxon>
        <taxon>Malvales</taxon>
        <taxon>Malvaceae</taxon>
        <taxon>Malvoideae</taxon>
        <taxon>Gossypium</taxon>
    </lineage>
</organism>
<evidence type="ECO:0000256" key="11">
    <source>
        <dbReference type="ARBA" id="ARBA00073774"/>
    </source>
</evidence>
<keyword evidence="6" id="KW-0067">ATP-binding</keyword>
<keyword evidence="9" id="KW-0539">Nucleus</keyword>
<comment type="subcellular location">
    <subcellularLocation>
        <location evidence="1">Nucleus</location>
    </subcellularLocation>
</comment>
<evidence type="ECO:0000256" key="2">
    <source>
        <dbReference type="ARBA" id="ARBA00007094"/>
    </source>
</evidence>
<keyword evidence="5" id="KW-0227">DNA damage</keyword>
<dbReference type="Proteomes" id="UP000032304">
    <property type="component" value="Chromosome 8"/>
</dbReference>
<keyword evidence="7" id="KW-0238">DNA-binding</keyword>
<dbReference type="GO" id="GO:0005524">
    <property type="term" value="F:ATP binding"/>
    <property type="evidence" value="ECO:0007669"/>
    <property type="project" value="UniProtKB-KW"/>
</dbReference>
<dbReference type="GO" id="GO:0030983">
    <property type="term" value="F:mismatched DNA binding"/>
    <property type="evidence" value="ECO:0007669"/>
    <property type="project" value="InterPro"/>
</dbReference>
<dbReference type="FunFam" id="3.40.1170.10:FF:000004">
    <property type="entry name" value="DNA mismatch repair protein"/>
    <property type="match status" value="1"/>
</dbReference>
<evidence type="ECO:0000256" key="10">
    <source>
        <dbReference type="ARBA" id="ARBA00029792"/>
    </source>
</evidence>
<dbReference type="PANTHER" id="PTHR11361:SF122">
    <property type="entry name" value="DNA MISMATCH REPAIR PROTEIN MSH3"/>
    <property type="match status" value="1"/>
</dbReference>
<dbReference type="GO" id="GO:0006298">
    <property type="term" value="P:mismatch repair"/>
    <property type="evidence" value="ECO:0007669"/>
    <property type="project" value="InterPro"/>
</dbReference>
<dbReference type="InterPro" id="IPR036678">
    <property type="entry name" value="MutS_con_dom_sf"/>
</dbReference>
<dbReference type="Pfam" id="PF01624">
    <property type="entry name" value="MutS_I"/>
    <property type="match status" value="1"/>
</dbReference>
<evidence type="ECO:0000256" key="4">
    <source>
        <dbReference type="ARBA" id="ARBA00022741"/>
    </source>
</evidence>
<keyword evidence="8" id="KW-0234">DNA repair</keyword>
<dbReference type="SUPFAM" id="SSF48334">
    <property type="entry name" value="DNA repair protein MutS, domain III"/>
    <property type="match status" value="1"/>
</dbReference>
<protein>
    <recommendedName>
        <fullName evidence="3 11">DNA mismatch repair protein MSH3</fullName>
    </recommendedName>
    <alternativeName>
        <fullName evidence="3 11">DNA mismatch repair protein MSH3</fullName>
    </alternativeName>
    <alternativeName>
        <fullName evidence="10">MutS protein homolog 3</fullName>
    </alternativeName>
</protein>
<dbReference type="GO" id="GO:0006312">
    <property type="term" value="P:mitotic recombination"/>
    <property type="evidence" value="ECO:0007669"/>
    <property type="project" value="TreeGrafter"/>
</dbReference>
<dbReference type="InterPro" id="IPR000432">
    <property type="entry name" value="DNA_mismatch_repair_MutS_C"/>
</dbReference>
<dbReference type="InterPro" id="IPR007695">
    <property type="entry name" value="DNA_mismatch_repair_MutS-lik_N"/>
</dbReference>
<evidence type="ECO:0000313" key="14">
    <source>
        <dbReference type="EMBL" id="KJB52802.1"/>
    </source>
</evidence>
<feature type="compositionally biased region" description="Pro residues" evidence="12">
    <location>
        <begin position="23"/>
        <end position="40"/>
    </location>
</feature>
<dbReference type="InterPro" id="IPR007696">
    <property type="entry name" value="DNA_mismatch_repair_MutS_core"/>
</dbReference>
<keyword evidence="4" id="KW-0547">Nucleotide-binding</keyword>
<dbReference type="PIRSF" id="PIRSF037677">
    <property type="entry name" value="DNA_mis_repair_Msh6"/>
    <property type="match status" value="1"/>
</dbReference>
<proteinExistence type="inferred from homology"/>
<dbReference type="CDD" id="cd03287">
    <property type="entry name" value="ABC_MSH3_euk"/>
    <property type="match status" value="1"/>
</dbReference>
<feature type="compositionally biased region" description="Basic and acidic residues" evidence="12">
    <location>
        <begin position="945"/>
        <end position="956"/>
    </location>
</feature>
<dbReference type="Gene3D" id="3.40.1170.10">
    <property type="entry name" value="DNA repair protein MutS, domain I"/>
    <property type="match status" value="1"/>
</dbReference>